<gene>
    <name evidence="2" type="ORF">RDB_LOCUS53761</name>
</gene>
<accession>A0A8H3BFE5</accession>
<name>A0A8H3BFE5_9AGAM</name>
<dbReference type="InterPro" id="IPR027417">
    <property type="entry name" value="P-loop_NTPase"/>
</dbReference>
<comment type="caution">
    <text evidence="2">The sequence shown here is derived from an EMBL/GenBank/DDBJ whole genome shotgun (WGS) entry which is preliminary data.</text>
</comment>
<evidence type="ECO:0000313" key="3">
    <source>
        <dbReference type="Proteomes" id="UP000663853"/>
    </source>
</evidence>
<sequence length="522" mass="59001">MEVQAYSLSHFNTSFRLVDTPGFDNEDMSDPDILMKIAQHLSQPQRVDRGITGIIFIHPAEDTLQSMRLQRNLNALLMVFLGEREAHRLTIVVAPSGTPGVDPAVTASEFRQHDSTIFRKLRQGAAIKLATGLPNQIDSILYPYSMMHPTTLPLHQIDPSQWMATIEAELNYGAELTRDSSPHAAHLQKEYDRVQELYINLQNSSMALQQQLQQLQKEYASLQSQAQTQCAYSWKEISEDLEGINAMLKQVGRSISDHLSDCYVKEETFGKKPGDVTTLDARAMPQLISWLKYDENVAMKPSLLSSSDGVGLDAEAFFDFSIRSKLCYYLLRYIFVPFHPLLEPDENDWLMGVYNGIKQQESQYMAGRWRSTTFNHFSKSKSSTSATEHTTAMARHFFLKCLNPLIIHFFGCVPDNATWDEHHRDQLYQLFEKAYKWNARLKGEVIMLGDFEQTAPSSCSVFDPSRMKDFDTKLLACDPPAQTVLATLGLGVTVHEAVGGGNTPRSAIIHKAVVATDRYYIL</sequence>
<dbReference type="Proteomes" id="UP000663853">
    <property type="component" value="Unassembled WGS sequence"/>
</dbReference>
<dbReference type="Gene3D" id="3.40.50.300">
    <property type="entry name" value="P-loop containing nucleotide triphosphate hydrolases"/>
    <property type="match status" value="1"/>
</dbReference>
<protein>
    <submittedName>
        <fullName evidence="2">Uncharacterized protein</fullName>
    </submittedName>
</protein>
<evidence type="ECO:0000313" key="2">
    <source>
        <dbReference type="EMBL" id="CAE6455002.1"/>
    </source>
</evidence>
<evidence type="ECO:0000256" key="1">
    <source>
        <dbReference type="SAM" id="Coils"/>
    </source>
</evidence>
<keyword evidence="1" id="KW-0175">Coiled coil</keyword>
<reference evidence="2" key="1">
    <citation type="submission" date="2021-01" db="EMBL/GenBank/DDBJ databases">
        <authorList>
            <person name="Kaushik A."/>
        </authorList>
    </citation>
    <scope>NUCLEOTIDE SEQUENCE</scope>
    <source>
        <strain evidence="2">AG6-10EEA</strain>
    </source>
</reference>
<feature type="coiled-coil region" evidence="1">
    <location>
        <begin position="184"/>
        <end position="225"/>
    </location>
</feature>
<dbReference type="AlphaFoldDB" id="A0A8H3BFE5"/>
<organism evidence="2 3">
    <name type="scientific">Rhizoctonia solani</name>
    <dbReference type="NCBI Taxonomy" id="456999"/>
    <lineage>
        <taxon>Eukaryota</taxon>
        <taxon>Fungi</taxon>
        <taxon>Dikarya</taxon>
        <taxon>Basidiomycota</taxon>
        <taxon>Agaricomycotina</taxon>
        <taxon>Agaricomycetes</taxon>
        <taxon>Cantharellales</taxon>
        <taxon>Ceratobasidiaceae</taxon>
        <taxon>Rhizoctonia</taxon>
    </lineage>
</organism>
<proteinExistence type="predicted"/>
<dbReference type="EMBL" id="CAJMXA010001216">
    <property type="protein sequence ID" value="CAE6455002.1"/>
    <property type="molecule type" value="Genomic_DNA"/>
</dbReference>